<dbReference type="PROSITE" id="PS50110">
    <property type="entry name" value="RESPONSE_REGULATORY"/>
    <property type="match status" value="1"/>
</dbReference>
<evidence type="ECO:0000259" key="5">
    <source>
        <dbReference type="PROSITE" id="PS51755"/>
    </source>
</evidence>
<dbReference type="SMART" id="SM00862">
    <property type="entry name" value="Trans_reg_C"/>
    <property type="match status" value="1"/>
</dbReference>
<dbReference type="InterPro" id="IPR001867">
    <property type="entry name" value="OmpR/PhoB-type_DNA-bd"/>
</dbReference>
<gene>
    <name evidence="6" type="ORF">A9798_13170</name>
</gene>
<feature type="domain" description="OmpR/PhoB-type" evidence="5">
    <location>
        <begin position="139"/>
        <end position="237"/>
    </location>
</feature>
<dbReference type="PANTHER" id="PTHR48111:SF6">
    <property type="entry name" value="TRANSCRIPTIONAL REGULATORY PROTEIN CREB"/>
    <property type="match status" value="1"/>
</dbReference>
<dbReference type="InterPro" id="IPR016032">
    <property type="entry name" value="Sig_transdc_resp-reg_C-effctor"/>
</dbReference>
<protein>
    <submittedName>
        <fullName evidence="6">Two-component system response regulator</fullName>
    </submittedName>
</protein>
<dbReference type="PANTHER" id="PTHR48111">
    <property type="entry name" value="REGULATOR OF RPOS"/>
    <property type="match status" value="1"/>
</dbReference>
<evidence type="ECO:0000259" key="4">
    <source>
        <dbReference type="PROSITE" id="PS50110"/>
    </source>
</evidence>
<dbReference type="InterPro" id="IPR036388">
    <property type="entry name" value="WH-like_DNA-bd_sf"/>
</dbReference>
<keyword evidence="7" id="KW-1185">Reference proteome</keyword>
<reference evidence="6 7" key="1">
    <citation type="submission" date="2016-06" db="EMBL/GenBank/DDBJ databases">
        <title>Complete genome sequence of Edwardsiella hoshinae ATCC 35051.</title>
        <authorList>
            <person name="Reichley S.R."/>
            <person name="Waldbieser G.C."/>
            <person name="Lawrence M.L."/>
            <person name="Griffin M.J."/>
        </authorList>
    </citation>
    <scope>NUCLEOTIDE SEQUENCE [LARGE SCALE GENOMIC DNA]</scope>
    <source>
        <strain evidence="6 7">ATCC 35051</strain>
    </source>
</reference>
<evidence type="ECO:0000256" key="3">
    <source>
        <dbReference type="PROSITE-ProRule" id="PRU01091"/>
    </source>
</evidence>
<evidence type="ECO:0000313" key="6">
    <source>
        <dbReference type="EMBL" id="AOV98641.1"/>
    </source>
</evidence>
<dbReference type="InterPro" id="IPR011006">
    <property type="entry name" value="CheY-like_superfamily"/>
</dbReference>
<keyword evidence="1 3" id="KW-0238">DNA-binding</keyword>
<dbReference type="Pfam" id="PF00486">
    <property type="entry name" value="Trans_reg_C"/>
    <property type="match status" value="1"/>
</dbReference>
<dbReference type="Proteomes" id="UP000175893">
    <property type="component" value="Chromosome"/>
</dbReference>
<dbReference type="Gene3D" id="1.10.10.10">
    <property type="entry name" value="Winged helix-like DNA-binding domain superfamily/Winged helix DNA-binding domain"/>
    <property type="match status" value="1"/>
</dbReference>
<evidence type="ECO:0000256" key="1">
    <source>
        <dbReference type="ARBA" id="ARBA00023125"/>
    </source>
</evidence>
<feature type="domain" description="Response regulatory" evidence="4">
    <location>
        <begin position="14"/>
        <end position="128"/>
    </location>
</feature>
<evidence type="ECO:0000256" key="2">
    <source>
        <dbReference type="PROSITE-ProRule" id="PRU00169"/>
    </source>
</evidence>
<name>A0ABN4T3T7_9GAMM</name>
<dbReference type="CDD" id="cd00383">
    <property type="entry name" value="trans_reg_C"/>
    <property type="match status" value="1"/>
</dbReference>
<dbReference type="SMART" id="SM00448">
    <property type="entry name" value="REC"/>
    <property type="match status" value="1"/>
</dbReference>
<proteinExistence type="predicted"/>
<dbReference type="SUPFAM" id="SSF52172">
    <property type="entry name" value="CheY-like"/>
    <property type="match status" value="1"/>
</dbReference>
<dbReference type="Pfam" id="PF00072">
    <property type="entry name" value="Response_reg"/>
    <property type="match status" value="1"/>
</dbReference>
<comment type="caution">
    <text evidence="2">Lacks conserved residue(s) required for the propagation of feature annotation.</text>
</comment>
<organism evidence="6 7">
    <name type="scientific">Edwardsiella hoshinae</name>
    <dbReference type="NCBI Taxonomy" id="93378"/>
    <lineage>
        <taxon>Bacteria</taxon>
        <taxon>Pseudomonadati</taxon>
        <taxon>Pseudomonadota</taxon>
        <taxon>Gammaproteobacteria</taxon>
        <taxon>Enterobacterales</taxon>
        <taxon>Hafniaceae</taxon>
        <taxon>Edwardsiella</taxon>
    </lineage>
</organism>
<dbReference type="InterPro" id="IPR039420">
    <property type="entry name" value="WalR-like"/>
</dbReference>
<dbReference type="Gene3D" id="3.40.50.2300">
    <property type="match status" value="1"/>
</dbReference>
<evidence type="ECO:0000313" key="7">
    <source>
        <dbReference type="Proteomes" id="UP000175893"/>
    </source>
</evidence>
<accession>A0ABN4T3T7</accession>
<dbReference type="InterPro" id="IPR001789">
    <property type="entry name" value="Sig_transdc_resp-reg_receiver"/>
</dbReference>
<sequence>MIHCCRGRHPVPPLIWLIEDRADVADSLIYTLETEGFNVCWFSHRQPALDALKQQTPQLIIVHTALPDGCGIDLGRVLQARHPALPLLFLADNGEQLTQISAEAPPHSNAIAAPFSAREVCARLRTLLQHPDKTRARATRLECYGDFTLNEARHCAHYCGHALQLTRAEYVLLKTLLQNQGKVLNRRQLTDLLPPLNEKSGERCIDHHLKMLRAKLQRITPRAIPLKTHHGVGFSIE</sequence>
<feature type="DNA-binding region" description="OmpR/PhoB-type" evidence="3">
    <location>
        <begin position="139"/>
        <end position="237"/>
    </location>
</feature>
<dbReference type="PROSITE" id="PS51755">
    <property type="entry name" value="OMPR_PHOB"/>
    <property type="match status" value="1"/>
</dbReference>
<dbReference type="EMBL" id="CP016043">
    <property type="protein sequence ID" value="AOV98641.1"/>
    <property type="molecule type" value="Genomic_DNA"/>
</dbReference>
<dbReference type="SUPFAM" id="SSF46894">
    <property type="entry name" value="C-terminal effector domain of the bipartite response regulators"/>
    <property type="match status" value="1"/>
</dbReference>